<protein>
    <submittedName>
        <fullName evidence="2">Uncharacterized protein</fullName>
    </submittedName>
</protein>
<dbReference type="Proteomes" id="UP000683360">
    <property type="component" value="Unassembled WGS sequence"/>
</dbReference>
<dbReference type="OrthoDB" id="654191at2759"/>
<accession>A0A8S3T2Z8</accession>
<organism evidence="2 3">
    <name type="scientific">Mytilus edulis</name>
    <name type="common">Blue mussel</name>
    <dbReference type="NCBI Taxonomy" id="6550"/>
    <lineage>
        <taxon>Eukaryota</taxon>
        <taxon>Metazoa</taxon>
        <taxon>Spiralia</taxon>
        <taxon>Lophotrochozoa</taxon>
        <taxon>Mollusca</taxon>
        <taxon>Bivalvia</taxon>
        <taxon>Autobranchia</taxon>
        <taxon>Pteriomorphia</taxon>
        <taxon>Mytilida</taxon>
        <taxon>Mytiloidea</taxon>
        <taxon>Mytilidae</taxon>
        <taxon>Mytilinae</taxon>
        <taxon>Mytilus</taxon>
    </lineage>
</organism>
<reference evidence="2" key="1">
    <citation type="submission" date="2021-03" db="EMBL/GenBank/DDBJ databases">
        <authorList>
            <person name="Bekaert M."/>
        </authorList>
    </citation>
    <scope>NUCLEOTIDE SEQUENCE</scope>
</reference>
<feature type="region of interest" description="Disordered" evidence="1">
    <location>
        <begin position="137"/>
        <end position="214"/>
    </location>
</feature>
<evidence type="ECO:0000256" key="1">
    <source>
        <dbReference type="SAM" id="MobiDB-lite"/>
    </source>
</evidence>
<dbReference type="EMBL" id="CAJPWZ010001984">
    <property type="protein sequence ID" value="CAG2228006.1"/>
    <property type="molecule type" value="Genomic_DNA"/>
</dbReference>
<comment type="caution">
    <text evidence="2">The sequence shown here is derived from an EMBL/GenBank/DDBJ whole genome shotgun (WGS) entry which is preliminary data.</text>
</comment>
<proteinExistence type="predicted"/>
<sequence length="357" mass="39611">MIDYLESMESKVIQEMTQRKMKEMHALKSDLDICNGILVDATSSLKTIQQSIDKDTPAGFIIRFKDQVQMFDERQTKLVRHVQTLKNVKLTFLPNRPLEQAVVQGKHIGSLNTESFPSRLAQVYAKAAPIETQRPTLTRQGTSKARPYSGVSTAAPTPRSVRSTTDMPSFRKPNVPCQIRSRGPREYSKQENETKSVISDVSSRISEKPASDLTQSKAMELSSVDGKTISAKFKSDFIASVPDQKECSLEGAAILKSGHVVLSDSYHSSLKLFDPKFAYIGLIKFATSPGDVCAVGDSEVIVCLPDTMRLKHEKIENNKIVPGEVLTLVVPVVPFTCLPVTTIHGSEYLQHQWTQIT</sequence>
<name>A0A8S3T2Z8_MYTED</name>
<feature type="compositionally biased region" description="Polar residues" evidence="1">
    <location>
        <begin position="195"/>
        <end position="204"/>
    </location>
</feature>
<gene>
    <name evidence="2" type="ORF">MEDL_40991</name>
</gene>
<dbReference type="AlphaFoldDB" id="A0A8S3T2Z8"/>
<feature type="compositionally biased region" description="Basic and acidic residues" evidence="1">
    <location>
        <begin position="183"/>
        <end position="194"/>
    </location>
</feature>
<evidence type="ECO:0000313" key="2">
    <source>
        <dbReference type="EMBL" id="CAG2228006.1"/>
    </source>
</evidence>
<evidence type="ECO:0000313" key="3">
    <source>
        <dbReference type="Proteomes" id="UP000683360"/>
    </source>
</evidence>
<keyword evidence="3" id="KW-1185">Reference proteome</keyword>
<feature type="compositionally biased region" description="Polar residues" evidence="1">
    <location>
        <begin position="150"/>
        <end position="167"/>
    </location>
</feature>